<dbReference type="PANTHER" id="PTHR19288:SF46">
    <property type="entry name" value="HALOACID DEHALOGENASE-LIKE HYDROLASE DOMAIN-CONTAINING PROTEIN 2"/>
    <property type="match status" value="1"/>
</dbReference>
<dbReference type="InterPro" id="IPR023214">
    <property type="entry name" value="HAD_sf"/>
</dbReference>
<dbReference type="Gene3D" id="3.40.50.1000">
    <property type="entry name" value="HAD superfamily/HAD-like"/>
    <property type="match status" value="2"/>
</dbReference>
<organism evidence="1 2">
    <name type="scientific">Orchesella cincta</name>
    <name type="common">Springtail</name>
    <name type="synonym">Podura cincta</name>
    <dbReference type="NCBI Taxonomy" id="48709"/>
    <lineage>
        <taxon>Eukaryota</taxon>
        <taxon>Metazoa</taxon>
        <taxon>Ecdysozoa</taxon>
        <taxon>Arthropoda</taxon>
        <taxon>Hexapoda</taxon>
        <taxon>Collembola</taxon>
        <taxon>Entomobryomorpha</taxon>
        <taxon>Entomobryoidea</taxon>
        <taxon>Orchesellidae</taxon>
        <taxon>Orchesellinae</taxon>
        <taxon>Orchesella</taxon>
    </lineage>
</organism>
<dbReference type="GO" id="GO:0005737">
    <property type="term" value="C:cytoplasm"/>
    <property type="evidence" value="ECO:0007669"/>
    <property type="project" value="TreeGrafter"/>
</dbReference>
<dbReference type="STRING" id="48709.A0A1D2MAQ3"/>
<gene>
    <name evidence="1" type="ORF">Ocin01_16622</name>
</gene>
<proteinExistence type="predicted"/>
<dbReference type="PANTHER" id="PTHR19288">
    <property type="entry name" value="4-NITROPHENYLPHOSPHATASE-RELATED"/>
    <property type="match status" value="1"/>
</dbReference>
<accession>A0A1D2MAQ3</accession>
<keyword evidence="1" id="KW-0378">Hydrolase</keyword>
<dbReference type="GO" id="GO:0016791">
    <property type="term" value="F:phosphatase activity"/>
    <property type="evidence" value="ECO:0007669"/>
    <property type="project" value="TreeGrafter"/>
</dbReference>
<dbReference type="EMBL" id="LJIJ01002191">
    <property type="protein sequence ID" value="ODM90063.1"/>
    <property type="molecule type" value="Genomic_DNA"/>
</dbReference>
<dbReference type="AlphaFoldDB" id="A0A1D2MAQ3"/>
<dbReference type="InterPro" id="IPR036412">
    <property type="entry name" value="HAD-like_sf"/>
</dbReference>
<protein>
    <submittedName>
        <fullName evidence="1">Haloacid dehalogenase-like hydrolase domain-containing protein 2</fullName>
    </submittedName>
</protein>
<dbReference type="OrthoDB" id="426235at2759"/>
<evidence type="ECO:0000313" key="1">
    <source>
        <dbReference type="EMBL" id="ODM90063.1"/>
    </source>
</evidence>
<dbReference type="SUPFAM" id="SSF56784">
    <property type="entry name" value="HAD-like"/>
    <property type="match status" value="1"/>
</dbReference>
<reference evidence="1 2" key="1">
    <citation type="journal article" date="2016" name="Genome Biol. Evol.">
        <title>Gene Family Evolution Reflects Adaptation to Soil Environmental Stressors in the Genome of the Collembolan Orchesella cincta.</title>
        <authorList>
            <person name="Faddeeva-Vakhrusheva A."/>
            <person name="Derks M.F."/>
            <person name="Anvar S.Y."/>
            <person name="Agamennone V."/>
            <person name="Suring W."/>
            <person name="Smit S."/>
            <person name="van Straalen N.M."/>
            <person name="Roelofs D."/>
        </authorList>
    </citation>
    <scope>NUCLEOTIDE SEQUENCE [LARGE SCALE GENOMIC DNA]</scope>
    <source>
        <tissue evidence="1">Mixed pool</tissue>
    </source>
</reference>
<dbReference type="Pfam" id="PF13242">
    <property type="entry name" value="Hydrolase_like"/>
    <property type="match status" value="1"/>
</dbReference>
<evidence type="ECO:0000313" key="2">
    <source>
        <dbReference type="Proteomes" id="UP000094527"/>
    </source>
</evidence>
<name>A0A1D2MAQ3_ORCCI</name>
<keyword evidence="2" id="KW-1185">Reference proteome</keyword>
<comment type="caution">
    <text evidence="1">The sequence shown here is derived from an EMBL/GenBank/DDBJ whole genome shotgun (WGS) entry which is preliminary data.</text>
</comment>
<dbReference type="Proteomes" id="UP000094527">
    <property type="component" value="Unassembled WGS sequence"/>
</dbReference>
<sequence>MSRAPSTILTVCQSEQECEVSLIVHATRVLITVPPSRLVYLLTFDMNKTGSLKIELGDLLCSMVCITSCTPQTYFTQIYACKQYLKVNNLQRPYYLVEEDVLQDFAGEYNKRFNEDCVIIGLPSTQFDYRLLSKGMNLLQNGAPMIALNLMKRSVSPDVRNVYLGPGPFVSMLTFCSDSEPVTMCKPYKEFYEALCKKIGWSDLDYSKVLVIGDDINEDIVGAKALGMKAILTRTGSYQVNDERTVCTGLTPDATVENFALAIRCVLAAQAVSQMTEDDFLQEEKSSRGCGSDLTASNDEVLTKKMQGYVNADYKSQRNKECSNVVKLPSYIW</sequence>